<dbReference type="FunFam" id="2.30.30.60:FF:000002">
    <property type="entry name" value="Mechanosensitive ion channel family protein"/>
    <property type="match status" value="1"/>
</dbReference>
<comment type="subcellular location">
    <subcellularLocation>
        <location evidence="1">Cell inner membrane</location>
        <topology evidence="1">Multi-pass membrane protein</topology>
    </subcellularLocation>
</comment>
<evidence type="ECO:0000256" key="9">
    <source>
        <dbReference type="ARBA" id="ARBA00093630"/>
    </source>
</evidence>
<keyword evidence="5 11" id="KW-0812">Transmembrane</keyword>
<keyword evidence="3" id="KW-1003">Cell membrane</keyword>
<evidence type="ECO:0000313" key="14">
    <source>
        <dbReference type="EMBL" id="NKF22463.1"/>
    </source>
</evidence>
<name>A0A970B662_9GAMM</name>
<proteinExistence type="inferred from homology"/>
<protein>
    <recommendedName>
        <fullName evidence="9">Mechanosensing system component YbdG</fullName>
    </recommendedName>
    <alternativeName>
        <fullName evidence="10">Mechanosensitive channel homolog YbdG</fullName>
    </alternativeName>
</protein>
<evidence type="ECO:0000256" key="4">
    <source>
        <dbReference type="ARBA" id="ARBA00022519"/>
    </source>
</evidence>
<dbReference type="GO" id="GO:0071470">
    <property type="term" value="P:cellular response to osmotic stress"/>
    <property type="evidence" value="ECO:0007669"/>
    <property type="project" value="InterPro"/>
</dbReference>
<dbReference type="GO" id="GO:0005886">
    <property type="term" value="C:plasma membrane"/>
    <property type="evidence" value="ECO:0007669"/>
    <property type="project" value="UniProtKB-SubCell"/>
</dbReference>
<reference evidence="14" key="1">
    <citation type="submission" date="2020-03" db="EMBL/GenBank/DDBJ databases">
        <title>Solimonas marina sp. nov., isolated from deep seawater of the Pacific Ocean.</title>
        <authorList>
            <person name="Liu X."/>
            <person name="Lai Q."/>
            <person name="Sun F."/>
            <person name="Gai Y."/>
            <person name="Li G."/>
            <person name="Shao Z."/>
        </authorList>
    </citation>
    <scope>NUCLEOTIDE SEQUENCE</scope>
    <source>
        <strain evidence="14">C16B3</strain>
    </source>
</reference>
<evidence type="ECO:0000256" key="6">
    <source>
        <dbReference type="ARBA" id="ARBA00022989"/>
    </source>
</evidence>
<evidence type="ECO:0000256" key="3">
    <source>
        <dbReference type="ARBA" id="ARBA00022475"/>
    </source>
</evidence>
<dbReference type="Gene3D" id="2.30.30.60">
    <property type="match status" value="1"/>
</dbReference>
<evidence type="ECO:0000313" key="15">
    <source>
        <dbReference type="Proteomes" id="UP000653472"/>
    </source>
</evidence>
<evidence type="ECO:0000256" key="7">
    <source>
        <dbReference type="ARBA" id="ARBA00023016"/>
    </source>
</evidence>
<gene>
    <name evidence="14" type="ORF">G7Y82_09035</name>
</gene>
<evidence type="ECO:0000256" key="10">
    <source>
        <dbReference type="ARBA" id="ARBA00093659"/>
    </source>
</evidence>
<evidence type="ECO:0000256" key="5">
    <source>
        <dbReference type="ARBA" id="ARBA00022692"/>
    </source>
</evidence>
<dbReference type="PANTHER" id="PTHR30414">
    <property type="entry name" value="MINICONDUCTANCE MECHANOSENSITIVE CHANNEL YBDG"/>
    <property type="match status" value="1"/>
</dbReference>
<keyword evidence="8 11" id="KW-0472">Membrane</keyword>
<dbReference type="InterPro" id="IPR023408">
    <property type="entry name" value="MscS_beta-dom_sf"/>
</dbReference>
<feature type="transmembrane region" description="Helical" evidence="11">
    <location>
        <begin position="95"/>
        <end position="115"/>
    </location>
</feature>
<dbReference type="Pfam" id="PF00924">
    <property type="entry name" value="MS_channel_2nd"/>
    <property type="match status" value="1"/>
</dbReference>
<feature type="domain" description="Mechanosensitive ion channel MscS C-terminal" evidence="13">
    <location>
        <begin position="329"/>
        <end position="388"/>
    </location>
</feature>
<organism evidence="14 15">
    <name type="scientific">Solimonas marina</name>
    <dbReference type="NCBI Taxonomy" id="2714601"/>
    <lineage>
        <taxon>Bacteria</taxon>
        <taxon>Pseudomonadati</taxon>
        <taxon>Pseudomonadota</taxon>
        <taxon>Gammaproteobacteria</taxon>
        <taxon>Nevskiales</taxon>
        <taxon>Nevskiaceae</taxon>
        <taxon>Solimonas</taxon>
    </lineage>
</organism>
<dbReference type="GO" id="GO:0008381">
    <property type="term" value="F:mechanosensitive monoatomic ion channel activity"/>
    <property type="evidence" value="ECO:0007669"/>
    <property type="project" value="InterPro"/>
</dbReference>
<dbReference type="PANTHER" id="PTHR30414:SF0">
    <property type="entry name" value="MINICONDUCTANCE MECHANOSENSITIVE CHANNEL YBDG"/>
    <property type="match status" value="1"/>
</dbReference>
<sequence length="424" mass="47430">MEQIAALLEQPYMRSALGAALLVLCAWLADHAAKRLLLKGMRLLTRRTVWRWDDAFYEHGVFKRLAQMAPTLIIQFGIRLVPGVPDKVELIVRNIALAGTVLAAVLTISAVLNALDALYQATEQGRTRSIKGYVQLAKIVLFVVGAIVVIALLIDRSPLLLLSGLGAISAVLLLVFKDTILSLVASIQIASNDMLRVGDWITMPQFNADGDVIDIALHTVKVQNWDKTVTTIPTWRLISDSYKNWRGMQDIGARRIKRALVIDASSVRFLDDAEQHDLHRFNLLRDYLQSKREELARWNRELGEHGKVPVNQRRLTNLGVFRAYAQAYLQAHPEIEHRQTCMVRQLDPTSTGIPMEIYCFTATTVWLEYERIQSDIFDHLLAILPEFGMAAYQQPSGVDVRHALAPAGAGVSERTAPVQADKIA</sequence>
<feature type="transmembrane region" description="Helical" evidence="11">
    <location>
        <begin position="136"/>
        <end position="154"/>
    </location>
</feature>
<evidence type="ECO:0000256" key="11">
    <source>
        <dbReference type="SAM" id="Phobius"/>
    </source>
</evidence>
<dbReference type="InterPro" id="IPR006685">
    <property type="entry name" value="MscS_channel_2nd"/>
</dbReference>
<evidence type="ECO:0000256" key="1">
    <source>
        <dbReference type="ARBA" id="ARBA00004429"/>
    </source>
</evidence>
<keyword evidence="4" id="KW-0997">Cell inner membrane</keyword>
<dbReference type="InterPro" id="IPR049278">
    <property type="entry name" value="MS_channel_C"/>
</dbReference>
<dbReference type="RefSeq" id="WP_168147958.1">
    <property type="nucleotide sequence ID" value="NZ_JAAVXB010000004.1"/>
</dbReference>
<dbReference type="InterPro" id="IPR010920">
    <property type="entry name" value="LSM_dom_sf"/>
</dbReference>
<dbReference type="AlphaFoldDB" id="A0A970B662"/>
<evidence type="ECO:0000256" key="8">
    <source>
        <dbReference type="ARBA" id="ARBA00023136"/>
    </source>
</evidence>
<accession>A0A970B662</accession>
<evidence type="ECO:0000259" key="12">
    <source>
        <dbReference type="Pfam" id="PF00924"/>
    </source>
</evidence>
<evidence type="ECO:0000256" key="2">
    <source>
        <dbReference type="ARBA" id="ARBA00008017"/>
    </source>
</evidence>
<keyword evidence="6 11" id="KW-1133">Transmembrane helix</keyword>
<keyword evidence="15" id="KW-1185">Reference proteome</keyword>
<comment type="caution">
    <text evidence="14">The sequence shown here is derived from an EMBL/GenBank/DDBJ whole genome shotgun (WGS) entry which is preliminary data.</text>
</comment>
<evidence type="ECO:0000259" key="13">
    <source>
        <dbReference type="Pfam" id="PF21082"/>
    </source>
</evidence>
<dbReference type="SUPFAM" id="SSF50182">
    <property type="entry name" value="Sm-like ribonucleoproteins"/>
    <property type="match status" value="1"/>
</dbReference>
<feature type="transmembrane region" description="Helical" evidence="11">
    <location>
        <begin position="160"/>
        <end position="176"/>
    </location>
</feature>
<comment type="similarity">
    <text evidence="2">Belongs to the MscS (TC 1.A.23) family.</text>
</comment>
<dbReference type="Proteomes" id="UP000653472">
    <property type="component" value="Unassembled WGS sequence"/>
</dbReference>
<dbReference type="Pfam" id="PF21082">
    <property type="entry name" value="MS_channel_3rd"/>
    <property type="match status" value="1"/>
</dbReference>
<keyword evidence="7" id="KW-0346">Stress response</keyword>
<dbReference type="EMBL" id="JAAVXB010000004">
    <property type="protein sequence ID" value="NKF22463.1"/>
    <property type="molecule type" value="Genomic_DNA"/>
</dbReference>
<dbReference type="InterPro" id="IPR030192">
    <property type="entry name" value="YbdG"/>
</dbReference>
<feature type="domain" description="Mechanosensitive ion channel MscS" evidence="12">
    <location>
        <begin position="178"/>
        <end position="246"/>
    </location>
</feature>